<name>A0A9J6NXJ0_9CLOT</name>
<dbReference type="InterPro" id="IPR041881">
    <property type="entry name" value="PqqD_sf"/>
</dbReference>
<proteinExistence type="predicted"/>
<evidence type="ECO:0000313" key="2">
    <source>
        <dbReference type="Proteomes" id="UP001056429"/>
    </source>
</evidence>
<dbReference type="InterPro" id="IPR008792">
    <property type="entry name" value="PQQD"/>
</dbReference>
<dbReference type="AlphaFoldDB" id="A0A9J6NXJ0"/>
<dbReference type="Gene3D" id="1.10.10.1150">
    <property type="entry name" value="Coenzyme PQQ synthesis protein D (PqqD)"/>
    <property type="match status" value="1"/>
</dbReference>
<organism evidence="1 2">
    <name type="scientific">Oceanirhabdus seepicola</name>
    <dbReference type="NCBI Taxonomy" id="2828781"/>
    <lineage>
        <taxon>Bacteria</taxon>
        <taxon>Bacillati</taxon>
        <taxon>Bacillota</taxon>
        <taxon>Clostridia</taxon>
        <taxon>Eubacteriales</taxon>
        <taxon>Clostridiaceae</taxon>
        <taxon>Oceanirhabdus</taxon>
    </lineage>
</organism>
<reference evidence="1" key="1">
    <citation type="journal article" date="2021" name="mSystems">
        <title>Bacteria and Archaea Synergistically Convert Glycine Betaine to Biogenic Methane in the Formosa Cold Seep of the South China Sea.</title>
        <authorList>
            <person name="Li L."/>
            <person name="Zhang W."/>
            <person name="Zhang S."/>
            <person name="Song L."/>
            <person name="Sun Q."/>
            <person name="Zhang H."/>
            <person name="Xiang H."/>
            <person name="Dong X."/>
        </authorList>
    </citation>
    <scope>NUCLEOTIDE SEQUENCE</scope>
    <source>
        <strain evidence="1">ZWT</strain>
    </source>
</reference>
<dbReference type="Pfam" id="PF05402">
    <property type="entry name" value="PqqD"/>
    <property type="match status" value="1"/>
</dbReference>
<dbReference type="EMBL" id="JAGSOJ010000001">
    <property type="protein sequence ID" value="MCM1988710.1"/>
    <property type="molecule type" value="Genomic_DNA"/>
</dbReference>
<comment type="caution">
    <text evidence="1">The sequence shown here is derived from an EMBL/GenBank/DDBJ whole genome shotgun (WGS) entry which is preliminary data.</text>
</comment>
<accession>A0A9J6NXJ0</accession>
<gene>
    <name evidence="1" type="ORF">KDK92_03085</name>
</gene>
<keyword evidence="2" id="KW-1185">Reference proteome</keyword>
<dbReference type="RefSeq" id="WP_250857580.1">
    <property type="nucleotide sequence ID" value="NZ_JAGSOJ010000001.1"/>
</dbReference>
<protein>
    <submittedName>
        <fullName evidence="1">PqqD family protein</fullName>
    </submittedName>
</protein>
<sequence>MVSKTNKEDNFLLYIPKIKHKDWEERKGKVYLIFHHDKDIERFVRWLFKKSTVSDMELDKRGSAVWKVIDGKKNIYEIAKIMSEKFGDTPEDSQQRLIMYMRYLLKKGWIAVEKGEQ</sequence>
<reference evidence="1" key="2">
    <citation type="submission" date="2021-04" db="EMBL/GenBank/DDBJ databases">
        <authorList>
            <person name="Dong X."/>
        </authorList>
    </citation>
    <scope>NUCLEOTIDE SEQUENCE</scope>
    <source>
        <strain evidence="1">ZWT</strain>
    </source>
</reference>
<dbReference type="Proteomes" id="UP001056429">
    <property type="component" value="Unassembled WGS sequence"/>
</dbReference>
<evidence type="ECO:0000313" key="1">
    <source>
        <dbReference type="EMBL" id="MCM1988710.1"/>
    </source>
</evidence>